<evidence type="ECO:0008006" key="5">
    <source>
        <dbReference type="Google" id="ProtNLM"/>
    </source>
</evidence>
<organism evidence="3 4">
    <name type="scientific">Albula goreensis</name>
    <dbReference type="NCBI Taxonomy" id="1534307"/>
    <lineage>
        <taxon>Eukaryota</taxon>
        <taxon>Metazoa</taxon>
        <taxon>Chordata</taxon>
        <taxon>Craniata</taxon>
        <taxon>Vertebrata</taxon>
        <taxon>Euteleostomi</taxon>
        <taxon>Actinopterygii</taxon>
        <taxon>Neopterygii</taxon>
        <taxon>Teleostei</taxon>
        <taxon>Albuliformes</taxon>
        <taxon>Albulidae</taxon>
        <taxon>Albula</taxon>
    </lineage>
</organism>
<feature type="compositionally biased region" description="Pro residues" evidence="2">
    <location>
        <begin position="250"/>
        <end position="260"/>
    </location>
</feature>
<keyword evidence="1" id="KW-0175">Coiled coil</keyword>
<evidence type="ECO:0000256" key="2">
    <source>
        <dbReference type="SAM" id="MobiDB-lite"/>
    </source>
</evidence>
<protein>
    <recommendedName>
        <fullName evidence="5">Kinesin-like protein KIF3B</fullName>
    </recommendedName>
</protein>
<evidence type="ECO:0000256" key="1">
    <source>
        <dbReference type="SAM" id="Coils"/>
    </source>
</evidence>
<dbReference type="AlphaFoldDB" id="A0A8T3CY63"/>
<keyword evidence="4" id="KW-1185">Reference proteome</keyword>
<dbReference type="EMBL" id="JAERUA010000014">
    <property type="protein sequence ID" value="KAI1890279.1"/>
    <property type="molecule type" value="Genomic_DNA"/>
</dbReference>
<comment type="caution">
    <text evidence="3">The sequence shown here is derived from an EMBL/GenBank/DDBJ whole genome shotgun (WGS) entry which is preliminary data.</text>
</comment>
<accession>A0A8T3CY63</accession>
<dbReference type="OrthoDB" id="3176171at2759"/>
<evidence type="ECO:0000313" key="4">
    <source>
        <dbReference type="Proteomes" id="UP000829720"/>
    </source>
</evidence>
<sequence>MNLVKEAMESKLLVGGKNIVDHTNEQQKILEQKRQEIAEQKRRERVMQQQVESWDEETLELKETHSSLQQEVDIKTKKLKKLFAKLQAVKAEIHDVQEDHIKKRQDLEQTQNELTRELKLKQLIIENFIPLEEKSKAGSRAFFDEEDDCWRLKPIARVKETQQMMRRPVSAVGYRRPLSQHARTAMMLRPDPRYRADNILQLQQDLPSRSTREYQGPAMAANMAAVLEGALRDEDDIEVDASGLHTAGPAPSPTPAPSVPTPSVSSSRIPKPRPRTGKMSGGPTASQSLSGSAAPLYPQCRGLVPK</sequence>
<proteinExistence type="predicted"/>
<dbReference type="Proteomes" id="UP000829720">
    <property type="component" value="Unassembled WGS sequence"/>
</dbReference>
<feature type="coiled-coil region" evidence="1">
    <location>
        <begin position="20"/>
        <end position="124"/>
    </location>
</feature>
<name>A0A8T3CY63_9TELE</name>
<evidence type="ECO:0000313" key="3">
    <source>
        <dbReference type="EMBL" id="KAI1890279.1"/>
    </source>
</evidence>
<gene>
    <name evidence="3" type="ORF">AGOR_G00152110</name>
</gene>
<reference evidence="3" key="1">
    <citation type="submission" date="2021-01" db="EMBL/GenBank/DDBJ databases">
        <authorList>
            <person name="Zahm M."/>
            <person name="Roques C."/>
            <person name="Cabau C."/>
            <person name="Klopp C."/>
            <person name="Donnadieu C."/>
            <person name="Jouanno E."/>
            <person name="Lampietro C."/>
            <person name="Louis A."/>
            <person name="Herpin A."/>
            <person name="Echchiki A."/>
            <person name="Berthelot C."/>
            <person name="Parey E."/>
            <person name="Roest-Crollius H."/>
            <person name="Braasch I."/>
            <person name="Postlethwait J."/>
            <person name="Bobe J."/>
            <person name="Montfort J."/>
            <person name="Bouchez O."/>
            <person name="Begum T."/>
            <person name="Mejri S."/>
            <person name="Adams A."/>
            <person name="Chen W.-J."/>
            <person name="Guiguen Y."/>
        </authorList>
    </citation>
    <scope>NUCLEOTIDE SEQUENCE</scope>
    <source>
        <tissue evidence="3">Blood</tissue>
    </source>
</reference>
<feature type="region of interest" description="Disordered" evidence="2">
    <location>
        <begin position="242"/>
        <end position="306"/>
    </location>
</feature>